<proteinExistence type="predicted"/>
<dbReference type="InParanoid" id="A0A0P0XM11"/>
<reference evidence="1 2" key="2">
    <citation type="journal article" date="2013" name="Plant Cell Physiol.">
        <title>Rice Annotation Project Database (RAP-DB): an integrative and interactive database for rice genomics.</title>
        <authorList>
            <person name="Sakai H."/>
            <person name="Lee S.S."/>
            <person name="Tanaka T."/>
            <person name="Numa H."/>
            <person name="Kim J."/>
            <person name="Kawahara Y."/>
            <person name="Wakimoto H."/>
            <person name="Yang C.C."/>
            <person name="Iwamoto M."/>
            <person name="Abe T."/>
            <person name="Yamada Y."/>
            <person name="Muto A."/>
            <person name="Inokuchi H."/>
            <person name="Ikemura T."/>
            <person name="Matsumoto T."/>
            <person name="Sasaki T."/>
            <person name="Itoh T."/>
        </authorList>
    </citation>
    <scope>NUCLEOTIDE SEQUENCE [LARGE SCALE GENOMIC DNA]</scope>
    <source>
        <strain evidence="2">cv. Nipponbare</strain>
    </source>
</reference>
<accession>A0A0P0XM11</accession>
<dbReference type="Proteomes" id="UP000059680">
    <property type="component" value="Chromosome 9"/>
</dbReference>
<dbReference type="AlphaFoldDB" id="A0A0P0XM11"/>
<organism evidence="1 2">
    <name type="scientific">Oryza sativa subsp. japonica</name>
    <name type="common">Rice</name>
    <dbReference type="NCBI Taxonomy" id="39947"/>
    <lineage>
        <taxon>Eukaryota</taxon>
        <taxon>Viridiplantae</taxon>
        <taxon>Streptophyta</taxon>
        <taxon>Embryophyta</taxon>
        <taxon>Tracheophyta</taxon>
        <taxon>Spermatophyta</taxon>
        <taxon>Magnoliopsida</taxon>
        <taxon>Liliopsida</taxon>
        <taxon>Poales</taxon>
        <taxon>Poaceae</taxon>
        <taxon>BOP clade</taxon>
        <taxon>Oryzoideae</taxon>
        <taxon>Oryzeae</taxon>
        <taxon>Oryzinae</taxon>
        <taxon>Oryza</taxon>
        <taxon>Oryza sativa</taxon>
    </lineage>
</organism>
<dbReference type="EMBL" id="AP014965">
    <property type="protein sequence ID" value="BAT07573.1"/>
    <property type="molecule type" value="Genomic_DNA"/>
</dbReference>
<evidence type="ECO:0000313" key="1">
    <source>
        <dbReference type="EMBL" id="BAT07573.1"/>
    </source>
</evidence>
<protein>
    <submittedName>
        <fullName evidence="1">Os09g0339667 protein</fullName>
    </submittedName>
</protein>
<name>A0A0P0XM11_ORYSJ</name>
<evidence type="ECO:0000313" key="2">
    <source>
        <dbReference type="Proteomes" id="UP000059680"/>
    </source>
</evidence>
<gene>
    <name evidence="1" type="ordered locus">Os09g0339667</name>
    <name evidence="1" type="ORF">OSNPB_090339667</name>
</gene>
<reference evidence="2" key="1">
    <citation type="journal article" date="2005" name="Nature">
        <title>The map-based sequence of the rice genome.</title>
        <authorList>
            <consortium name="International rice genome sequencing project (IRGSP)"/>
            <person name="Matsumoto T."/>
            <person name="Wu J."/>
            <person name="Kanamori H."/>
            <person name="Katayose Y."/>
            <person name="Fujisawa M."/>
            <person name="Namiki N."/>
            <person name="Mizuno H."/>
            <person name="Yamamoto K."/>
            <person name="Antonio B.A."/>
            <person name="Baba T."/>
            <person name="Sakata K."/>
            <person name="Nagamura Y."/>
            <person name="Aoki H."/>
            <person name="Arikawa K."/>
            <person name="Arita K."/>
            <person name="Bito T."/>
            <person name="Chiden Y."/>
            <person name="Fujitsuka N."/>
            <person name="Fukunaka R."/>
            <person name="Hamada M."/>
            <person name="Harada C."/>
            <person name="Hayashi A."/>
            <person name="Hijishita S."/>
            <person name="Honda M."/>
            <person name="Hosokawa S."/>
            <person name="Ichikawa Y."/>
            <person name="Idonuma A."/>
            <person name="Iijima M."/>
            <person name="Ikeda M."/>
            <person name="Ikeno M."/>
            <person name="Ito K."/>
            <person name="Ito S."/>
            <person name="Ito T."/>
            <person name="Ito Y."/>
            <person name="Ito Y."/>
            <person name="Iwabuchi A."/>
            <person name="Kamiya K."/>
            <person name="Karasawa W."/>
            <person name="Kurita K."/>
            <person name="Katagiri S."/>
            <person name="Kikuta A."/>
            <person name="Kobayashi H."/>
            <person name="Kobayashi N."/>
            <person name="Machita K."/>
            <person name="Maehara T."/>
            <person name="Masukawa M."/>
            <person name="Mizubayashi T."/>
            <person name="Mukai Y."/>
            <person name="Nagasaki H."/>
            <person name="Nagata Y."/>
            <person name="Naito S."/>
            <person name="Nakashima M."/>
            <person name="Nakama Y."/>
            <person name="Nakamichi Y."/>
            <person name="Nakamura M."/>
            <person name="Meguro A."/>
            <person name="Negishi M."/>
            <person name="Ohta I."/>
            <person name="Ohta T."/>
            <person name="Okamoto M."/>
            <person name="Ono N."/>
            <person name="Saji S."/>
            <person name="Sakaguchi M."/>
            <person name="Sakai K."/>
            <person name="Shibata M."/>
            <person name="Shimokawa T."/>
            <person name="Song J."/>
            <person name="Takazaki Y."/>
            <person name="Terasawa K."/>
            <person name="Tsugane M."/>
            <person name="Tsuji K."/>
            <person name="Ueda S."/>
            <person name="Waki K."/>
            <person name="Yamagata H."/>
            <person name="Yamamoto M."/>
            <person name="Yamamoto S."/>
            <person name="Yamane H."/>
            <person name="Yoshiki S."/>
            <person name="Yoshihara R."/>
            <person name="Yukawa K."/>
            <person name="Zhong H."/>
            <person name="Yano M."/>
            <person name="Yuan Q."/>
            <person name="Ouyang S."/>
            <person name="Liu J."/>
            <person name="Jones K.M."/>
            <person name="Gansberger K."/>
            <person name="Moffat K."/>
            <person name="Hill J."/>
            <person name="Bera J."/>
            <person name="Fadrosh D."/>
            <person name="Jin S."/>
            <person name="Johri S."/>
            <person name="Kim M."/>
            <person name="Overton L."/>
            <person name="Reardon M."/>
            <person name="Tsitrin T."/>
            <person name="Vuong H."/>
            <person name="Weaver B."/>
            <person name="Ciecko A."/>
            <person name="Tallon L."/>
            <person name="Jackson J."/>
            <person name="Pai G."/>
            <person name="Aken S.V."/>
            <person name="Utterback T."/>
            <person name="Reidmuller S."/>
            <person name="Feldblyum T."/>
            <person name="Hsiao J."/>
            <person name="Zismann V."/>
            <person name="Iobst S."/>
            <person name="de Vazeille A.R."/>
            <person name="Buell C.R."/>
            <person name="Ying K."/>
            <person name="Li Y."/>
            <person name="Lu T."/>
            <person name="Huang Y."/>
            <person name="Zhao Q."/>
            <person name="Feng Q."/>
            <person name="Zhang L."/>
            <person name="Zhu J."/>
            <person name="Weng Q."/>
            <person name="Mu J."/>
            <person name="Lu Y."/>
            <person name="Fan D."/>
            <person name="Liu Y."/>
            <person name="Guan J."/>
            <person name="Zhang Y."/>
            <person name="Yu S."/>
            <person name="Liu X."/>
            <person name="Zhang Y."/>
            <person name="Hong G."/>
            <person name="Han B."/>
            <person name="Choisne N."/>
            <person name="Demange N."/>
            <person name="Orjeda G."/>
            <person name="Samain S."/>
            <person name="Cattolico L."/>
            <person name="Pelletier E."/>
            <person name="Couloux A."/>
            <person name="Segurens B."/>
            <person name="Wincker P."/>
            <person name="D'Hont A."/>
            <person name="Scarpelli C."/>
            <person name="Weissenbach J."/>
            <person name="Salanoubat M."/>
            <person name="Quetier F."/>
            <person name="Yu Y."/>
            <person name="Kim H.R."/>
            <person name="Rambo T."/>
            <person name="Currie J."/>
            <person name="Collura K."/>
            <person name="Luo M."/>
            <person name="Yang T."/>
            <person name="Ammiraju J.S.S."/>
            <person name="Engler F."/>
            <person name="Soderlund C."/>
            <person name="Wing R.A."/>
            <person name="Palmer L.E."/>
            <person name="de la Bastide M."/>
            <person name="Spiegel L."/>
            <person name="Nascimento L."/>
            <person name="Zutavern T."/>
            <person name="O'Shaughnessy A."/>
            <person name="Dike S."/>
            <person name="Dedhia N."/>
            <person name="Preston R."/>
            <person name="Balija V."/>
            <person name="McCombie W.R."/>
            <person name="Chow T."/>
            <person name="Chen H."/>
            <person name="Chung M."/>
            <person name="Chen C."/>
            <person name="Shaw J."/>
            <person name="Wu H."/>
            <person name="Hsiao K."/>
            <person name="Chao Y."/>
            <person name="Chu M."/>
            <person name="Cheng C."/>
            <person name="Hour A."/>
            <person name="Lee P."/>
            <person name="Lin S."/>
            <person name="Lin Y."/>
            <person name="Liou J."/>
            <person name="Liu S."/>
            <person name="Hsing Y."/>
            <person name="Raghuvanshi S."/>
            <person name="Mohanty A."/>
            <person name="Bharti A.K."/>
            <person name="Gaur A."/>
            <person name="Gupta V."/>
            <person name="Kumar D."/>
            <person name="Ravi V."/>
            <person name="Vij S."/>
            <person name="Kapur A."/>
            <person name="Khurana P."/>
            <person name="Khurana P."/>
            <person name="Khurana J.P."/>
            <person name="Tyagi A.K."/>
            <person name="Gaikwad K."/>
            <person name="Singh A."/>
            <person name="Dalal V."/>
            <person name="Srivastava S."/>
            <person name="Dixit A."/>
            <person name="Pal A.K."/>
            <person name="Ghazi I.A."/>
            <person name="Yadav M."/>
            <person name="Pandit A."/>
            <person name="Bhargava A."/>
            <person name="Sureshbabu K."/>
            <person name="Batra K."/>
            <person name="Sharma T.R."/>
            <person name="Mohapatra T."/>
            <person name="Singh N.K."/>
            <person name="Messing J."/>
            <person name="Nelson A.B."/>
            <person name="Fuks G."/>
            <person name="Kavchok S."/>
            <person name="Keizer G."/>
            <person name="Linton E."/>
            <person name="Llaca V."/>
            <person name="Song R."/>
            <person name="Tanyolac B."/>
            <person name="Young S."/>
            <person name="Ho-Il K."/>
            <person name="Hahn J.H."/>
            <person name="Sangsakoo G."/>
            <person name="Vanavichit A."/>
            <person name="de Mattos Luiz.A.T."/>
            <person name="Zimmer P.D."/>
            <person name="Malone G."/>
            <person name="Dellagostin O."/>
            <person name="de Oliveira A.C."/>
            <person name="Bevan M."/>
            <person name="Bancroft I."/>
            <person name="Minx P."/>
            <person name="Cordum H."/>
            <person name="Wilson R."/>
            <person name="Cheng Z."/>
            <person name="Jin W."/>
            <person name="Jiang J."/>
            <person name="Leong S.A."/>
            <person name="Iwama H."/>
            <person name="Gojobori T."/>
            <person name="Itoh T."/>
            <person name="Niimura Y."/>
            <person name="Fujii Y."/>
            <person name="Habara T."/>
            <person name="Sakai H."/>
            <person name="Sato Y."/>
            <person name="Wilson G."/>
            <person name="Kumar K."/>
            <person name="McCouch S."/>
            <person name="Juretic N."/>
            <person name="Hoen D."/>
            <person name="Wright S."/>
            <person name="Bruskiewich R."/>
            <person name="Bureau T."/>
            <person name="Miyao A."/>
            <person name="Hirochika H."/>
            <person name="Nishikawa T."/>
            <person name="Kadowaki K."/>
            <person name="Sugiura M."/>
            <person name="Burr B."/>
            <person name="Sasaki T."/>
        </authorList>
    </citation>
    <scope>NUCLEOTIDE SEQUENCE [LARGE SCALE GENOMIC DNA]</scope>
    <source>
        <strain evidence="2">cv. Nipponbare</strain>
    </source>
</reference>
<sequence>MENPPARWPRVRRASLPVHTAAAPPCPRATPLPLSAARWPAAVGPQGRCVTLPRAGTRGRRALAFARRPCLRRRFSLGFWIFLIWGNRFSRLALSVNQG</sequence>
<reference evidence="1 2" key="3">
    <citation type="journal article" date="2013" name="Rice">
        <title>Improvement of the Oryza sativa Nipponbare reference genome using next generation sequence and optical map data.</title>
        <authorList>
            <person name="Kawahara Y."/>
            <person name="de la Bastide M."/>
            <person name="Hamilton J.P."/>
            <person name="Kanamori H."/>
            <person name="McCombie W.R."/>
            <person name="Ouyang S."/>
            <person name="Schwartz D.C."/>
            <person name="Tanaka T."/>
            <person name="Wu J."/>
            <person name="Zhou S."/>
            <person name="Childs K.L."/>
            <person name="Davidson R.M."/>
            <person name="Lin H."/>
            <person name="Quesada-Ocampo L."/>
            <person name="Vaillancourt B."/>
            <person name="Sakai H."/>
            <person name="Lee S.S."/>
            <person name="Kim J."/>
            <person name="Numa H."/>
            <person name="Itoh T."/>
            <person name="Buell C.R."/>
            <person name="Matsumoto T."/>
        </authorList>
    </citation>
    <scope>NUCLEOTIDE SEQUENCE [LARGE SCALE GENOMIC DNA]</scope>
    <source>
        <strain evidence="2">cv. Nipponbare</strain>
    </source>
</reference>
<keyword evidence="2" id="KW-1185">Reference proteome</keyword>
<dbReference type="PaxDb" id="39947-A0A0P0XM11"/>